<reference evidence="1 2" key="1">
    <citation type="submission" date="2020-04" db="EMBL/GenBank/DDBJ databases">
        <title>Perkinsus olseni comparative genomics.</title>
        <authorList>
            <person name="Bogema D.R."/>
        </authorList>
    </citation>
    <scope>NUCLEOTIDE SEQUENCE [LARGE SCALE GENOMIC DNA]</scope>
    <source>
        <strain evidence="1">00978-12</strain>
    </source>
</reference>
<evidence type="ECO:0000313" key="2">
    <source>
        <dbReference type="Proteomes" id="UP000541610"/>
    </source>
</evidence>
<accession>A0A7J6NMV5</accession>
<proteinExistence type="predicted"/>
<comment type="caution">
    <text evidence="1">The sequence shown here is derived from an EMBL/GenBank/DDBJ whole genome shotgun (WGS) entry which is preliminary data.</text>
</comment>
<protein>
    <submittedName>
        <fullName evidence="1">Uncharacterized protein</fullName>
    </submittedName>
</protein>
<name>A0A7J6NMV5_PEROL</name>
<organism evidence="1 2">
    <name type="scientific">Perkinsus olseni</name>
    <name type="common">Perkinsus atlanticus</name>
    <dbReference type="NCBI Taxonomy" id="32597"/>
    <lineage>
        <taxon>Eukaryota</taxon>
        <taxon>Sar</taxon>
        <taxon>Alveolata</taxon>
        <taxon>Perkinsozoa</taxon>
        <taxon>Perkinsea</taxon>
        <taxon>Perkinsida</taxon>
        <taxon>Perkinsidae</taxon>
        <taxon>Perkinsus</taxon>
    </lineage>
</organism>
<gene>
    <name evidence="1" type="ORF">FOZ60_006834</name>
</gene>
<dbReference type="AlphaFoldDB" id="A0A7J6NMV5"/>
<evidence type="ECO:0000313" key="1">
    <source>
        <dbReference type="EMBL" id="KAF4685145.1"/>
    </source>
</evidence>
<dbReference type="Proteomes" id="UP000541610">
    <property type="component" value="Unassembled WGS sequence"/>
</dbReference>
<dbReference type="EMBL" id="JABANP010000276">
    <property type="protein sequence ID" value="KAF4685145.1"/>
    <property type="molecule type" value="Genomic_DNA"/>
</dbReference>
<sequence>MLPLNLSVEAHLTALVTVDDSAQLLALAGRPVEPLHDGIQTFEDGEILFPVDDFIIHAEALPAAAGGGRCGMEKNTETTLRRITVSNDAVVVWRDRRVLAAPIVVSSSPEIIRPEMLRSVATEDDHSLLEIDRPICAGRTHQWSDLHNDFAESYDSIAIPKKGDVVVVGNCRNPTLHVQELASVPPARRRLEADPPKSPE</sequence>